<keyword evidence="3" id="KW-1185">Reference proteome</keyword>
<organism evidence="2 3">
    <name type="scientific">Paenibacillus sepulcri</name>
    <dbReference type="NCBI Taxonomy" id="359917"/>
    <lineage>
        <taxon>Bacteria</taxon>
        <taxon>Bacillati</taxon>
        <taxon>Bacillota</taxon>
        <taxon>Bacilli</taxon>
        <taxon>Bacillales</taxon>
        <taxon>Paenibacillaceae</taxon>
        <taxon>Paenibacillus</taxon>
    </lineage>
</organism>
<protein>
    <submittedName>
        <fullName evidence="2">Uncharacterized protein</fullName>
    </submittedName>
</protein>
<evidence type="ECO:0000313" key="3">
    <source>
        <dbReference type="Proteomes" id="UP001519887"/>
    </source>
</evidence>
<evidence type="ECO:0000313" key="2">
    <source>
        <dbReference type="EMBL" id="MBW7452866.1"/>
    </source>
</evidence>
<feature type="compositionally biased region" description="Basic and acidic residues" evidence="1">
    <location>
        <begin position="524"/>
        <end position="534"/>
    </location>
</feature>
<evidence type="ECO:0000256" key="1">
    <source>
        <dbReference type="SAM" id="MobiDB-lite"/>
    </source>
</evidence>
<feature type="region of interest" description="Disordered" evidence="1">
    <location>
        <begin position="478"/>
        <end position="568"/>
    </location>
</feature>
<gene>
    <name evidence="2" type="ORF">K0U00_02260</name>
</gene>
<feature type="region of interest" description="Disordered" evidence="1">
    <location>
        <begin position="434"/>
        <end position="454"/>
    </location>
</feature>
<dbReference type="EMBL" id="JAHZIK010000022">
    <property type="protein sequence ID" value="MBW7452866.1"/>
    <property type="molecule type" value="Genomic_DNA"/>
</dbReference>
<sequence>MAYNSSVNWNFPLNNGGSKDGFNNPGMYHFKTSKWDSLARETIQNSTDAKNPNIDGPVRVEFKMHTLPASEFPRRDEFECILEQCKAACLNNAKALRFFEKSLQTIAGAEIKMLKISDYGTKGVDGSTIEDGDWDSLVKSTGVSNKPSGDGGSYGIGKHAPFACSDLHCVFYGTLSEKENVTAFQGVSMLVSHRNEQGELTRGTGWYHNAQDNLPLCLSELPPLYNRNEPGTDLYIAGFSYELDWIEEVINSVLENFFLAIADNRLVVKVEDTLIDANSLPYLLEKHLKGNAKYYAYHYYKALSSPLVIKNDIMNMGQVRLHLLEGKEFPKRVAMVRKTGMKIFDKGGFQIPIKFAGIFVAEGGRLNEILRGMEPPDHRNWVPDLYEVDPKLAKKVKDAIFKWINENVNKLLSLETSEALDVDLMNQFLPDEDQEQAPDAAGGSDGEKTDPLPVNIKDIVRKPLDPVSYAVQEVATGFESSVADEKNKPGSERPDGEDRPDEGEPRPGEKPSSEWPDGEDRPEEGEPKPNDKPGSRLGNAPNPGQAPADNPAGFRSQQVSQRKPVKLKESRAFCTNPDTGTYQVSVIPDGDGEVMLKIGIVGEDEADAAEIQSAVMKSNGAKVPVRADGIIGPITMKAGEKSLLQIELKDKYRYALEVSIHEA</sequence>
<reference evidence="2 3" key="1">
    <citation type="submission" date="2021-07" db="EMBL/GenBank/DDBJ databases">
        <title>Paenibacillus radiodurans sp. nov., isolated from the southeastern edge of Tengger Desert.</title>
        <authorList>
            <person name="Zhang G."/>
        </authorList>
    </citation>
    <scope>NUCLEOTIDE SEQUENCE [LARGE SCALE GENOMIC DNA]</scope>
    <source>
        <strain evidence="2 3">CCM 7311</strain>
    </source>
</reference>
<dbReference type="Proteomes" id="UP001519887">
    <property type="component" value="Unassembled WGS sequence"/>
</dbReference>
<feature type="compositionally biased region" description="Basic and acidic residues" evidence="1">
    <location>
        <begin position="483"/>
        <end position="512"/>
    </location>
</feature>
<comment type="caution">
    <text evidence="2">The sequence shown here is derived from an EMBL/GenBank/DDBJ whole genome shotgun (WGS) entry which is preliminary data.</text>
</comment>
<proteinExistence type="predicted"/>
<dbReference type="RefSeq" id="WP_210044643.1">
    <property type="nucleotide sequence ID" value="NZ_JBHLVU010000077.1"/>
</dbReference>
<name>A0ABS7BWI3_9BACL</name>
<accession>A0ABS7BWI3</accession>